<dbReference type="InterPro" id="IPR007021">
    <property type="entry name" value="DUF659"/>
</dbReference>
<proteinExistence type="predicted"/>
<dbReference type="Proteomes" id="UP000251960">
    <property type="component" value="Chromosome 1"/>
</dbReference>
<dbReference type="EMBL" id="NCVQ01000001">
    <property type="protein sequence ID" value="PWZ58526.1"/>
    <property type="molecule type" value="Genomic_DNA"/>
</dbReference>
<name>A0A317YK69_MAIZE</name>
<accession>A0A317YK69</accession>
<organism evidence="2">
    <name type="scientific">Zea mays</name>
    <name type="common">Maize</name>
    <dbReference type="NCBI Taxonomy" id="4577"/>
    <lineage>
        <taxon>Eukaryota</taxon>
        <taxon>Viridiplantae</taxon>
        <taxon>Streptophyta</taxon>
        <taxon>Embryophyta</taxon>
        <taxon>Tracheophyta</taxon>
        <taxon>Spermatophyta</taxon>
        <taxon>Magnoliopsida</taxon>
        <taxon>Liliopsida</taxon>
        <taxon>Poales</taxon>
        <taxon>Poaceae</taxon>
        <taxon>PACMAD clade</taxon>
        <taxon>Panicoideae</taxon>
        <taxon>Andropogonodae</taxon>
        <taxon>Andropogoneae</taxon>
        <taxon>Tripsacinae</taxon>
        <taxon>Zea</taxon>
    </lineage>
</organism>
<reference evidence="2" key="1">
    <citation type="journal article" date="2018" name="Nat. Genet.">
        <title>Extensive intraspecific gene order and gene structural variations between Mo17 and other maize genomes.</title>
        <authorList>
            <person name="Sun S."/>
            <person name="Zhou Y."/>
            <person name="Chen J."/>
            <person name="Shi J."/>
            <person name="Zhao H."/>
            <person name="Zhao H."/>
            <person name="Song W."/>
            <person name="Zhang M."/>
            <person name="Cui Y."/>
            <person name="Dong X."/>
            <person name="Liu H."/>
            <person name="Ma X."/>
            <person name="Jiao Y."/>
            <person name="Wang B."/>
            <person name="Wei X."/>
            <person name="Stein J.C."/>
            <person name="Glaubitz J.C."/>
            <person name="Lu F."/>
            <person name="Yu G."/>
            <person name="Liang C."/>
            <person name="Fengler K."/>
            <person name="Li B."/>
            <person name="Rafalski A."/>
            <person name="Schnable P.S."/>
            <person name="Ware D.H."/>
            <person name="Buckler E.S."/>
            <person name="Lai J."/>
        </authorList>
    </citation>
    <scope>NUCLEOTIDE SEQUENCE [LARGE SCALE GENOMIC DNA]</scope>
    <source>
        <tissue evidence="2">Seedling</tissue>
    </source>
</reference>
<evidence type="ECO:0000259" key="1">
    <source>
        <dbReference type="Pfam" id="PF04937"/>
    </source>
</evidence>
<protein>
    <recommendedName>
        <fullName evidence="1">DUF659 domain-containing protein</fullName>
    </recommendedName>
</protein>
<evidence type="ECO:0000313" key="2">
    <source>
        <dbReference type="EMBL" id="PWZ58526.1"/>
    </source>
</evidence>
<gene>
    <name evidence="2" type="ORF">Zm00014a_028247</name>
</gene>
<sequence length="39" mass="4273">MGAKKLLLVKRPQIFWTSCAAHTINLMLKELATCLGSGK</sequence>
<feature type="domain" description="DUF659" evidence="1">
    <location>
        <begin position="2"/>
        <end position="33"/>
    </location>
</feature>
<dbReference type="AlphaFoldDB" id="A0A317YK69"/>
<comment type="caution">
    <text evidence="2">The sequence shown here is derived from an EMBL/GenBank/DDBJ whole genome shotgun (WGS) entry which is preliminary data.</text>
</comment>
<dbReference type="Pfam" id="PF04937">
    <property type="entry name" value="DUF659"/>
    <property type="match status" value="1"/>
</dbReference>